<feature type="compositionally biased region" description="Basic and acidic residues" evidence="1">
    <location>
        <begin position="1"/>
        <end position="25"/>
    </location>
</feature>
<organism evidence="3">
    <name type="scientific">Timspurckia oligopyrenoides</name>
    <dbReference type="NCBI Taxonomy" id="708627"/>
    <lineage>
        <taxon>Eukaryota</taxon>
        <taxon>Rhodophyta</taxon>
        <taxon>Bangiophyceae</taxon>
        <taxon>Porphyridiales</taxon>
        <taxon>Porphyridiaceae</taxon>
        <taxon>Timspurckia</taxon>
    </lineage>
</organism>
<dbReference type="Pfam" id="PF11976">
    <property type="entry name" value="Rad60-SLD"/>
    <property type="match status" value="1"/>
</dbReference>
<proteinExistence type="predicted"/>
<dbReference type="Gene3D" id="3.10.20.90">
    <property type="entry name" value="Phosphatidylinositol 3-kinase Catalytic Subunit, Chain A, domain 1"/>
    <property type="match status" value="1"/>
</dbReference>
<accession>A0A7S0ZKA4</accession>
<feature type="compositionally biased region" description="Polar residues" evidence="1">
    <location>
        <begin position="65"/>
        <end position="82"/>
    </location>
</feature>
<feature type="compositionally biased region" description="Acidic residues" evidence="1">
    <location>
        <begin position="27"/>
        <end position="40"/>
    </location>
</feature>
<feature type="compositionally biased region" description="Low complexity" evidence="1">
    <location>
        <begin position="125"/>
        <end position="135"/>
    </location>
</feature>
<dbReference type="EMBL" id="HBFP01012254">
    <property type="protein sequence ID" value="CAD8824477.1"/>
    <property type="molecule type" value="Transcribed_RNA"/>
</dbReference>
<dbReference type="CDD" id="cd01763">
    <property type="entry name" value="Ubl_SUMO_like"/>
    <property type="match status" value="1"/>
</dbReference>
<sequence length="316" mass="36520">MDGTRQDASDSLRGNENETQKRANNSDELELDLDVDDENDSEHSDIFVYHSTRPVISQFHYLSESPENTRQHTNAAVPKNQSSIKNVTFIDLENRPNEQDEEEDDDDALFAPVHSRRKRNRILTQNSSNQNKNQNMETVQIHRESDHEVIVVIDDDRNDSTVNLDEQLNHRNLDESESKYNAMMHQAYDAIQQARGQRQLLNQSLFDDDEFVNINSKSSLVQEINDEQGNEVEEIKENDEEKKIGLKVRFEDGSELKFKMDRNERFGKMFGAIGIKKNVDQSKVQLIMDGEILDVNSTPHEMDLESNDLIDARIVQ</sequence>
<dbReference type="InterPro" id="IPR029071">
    <property type="entry name" value="Ubiquitin-like_domsf"/>
</dbReference>
<evidence type="ECO:0000313" key="3">
    <source>
        <dbReference type="EMBL" id="CAD8824477.1"/>
    </source>
</evidence>
<protein>
    <recommendedName>
        <fullName evidence="2">Rad60/SUMO-like domain-containing protein</fullName>
    </recommendedName>
</protein>
<name>A0A7S0ZKA4_9RHOD</name>
<feature type="region of interest" description="Disordered" evidence="1">
    <location>
        <begin position="63"/>
        <end position="82"/>
    </location>
</feature>
<evidence type="ECO:0000256" key="1">
    <source>
        <dbReference type="SAM" id="MobiDB-lite"/>
    </source>
</evidence>
<dbReference type="AlphaFoldDB" id="A0A7S0ZKA4"/>
<feature type="region of interest" description="Disordered" evidence="1">
    <location>
        <begin position="114"/>
        <end position="135"/>
    </location>
</feature>
<feature type="region of interest" description="Disordered" evidence="1">
    <location>
        <begin position="1"/>
        <end position="45"/>
    </location>
</feature>
<evidence type="ECO:0000259" key="2">
    <source>
        <dbReference type="Pfam" id="PF11976"/>
    </source>
</evidence>
<feature type="domain" description="Rad60/SUMO-like" evidence="2">
    <location>
        <begin position="245"/>
        <end position="314"/>
    </location>
</feature>
<dbReference type="InterPro" id="IPR022617">
    <property type="entry name" value="Rad60/SUMO-like_dom"/>
</dbReference>
<reference evidence="3" key="1">
    <citation type="submission" date="2021-01" db="EMBL/GenBank/DDBJ databases">
        <authorList>
            <person name="Corre E."/>
            <person name="Pelletier E."/>
            <person name="Niang G."/>
            <person name="Scheremetjew M."/>
            <person name="Finn R."/>
            <person name="Kale V."/>
            <person name="Holt S."/>
            <person name="Cochrane G."/>
            <person name="Meng A."/>
            <person name="Brown T."/>
            <person name="Cohen L."/>
        </authorList>
    </citation>
    <scope>NUCLEOTIDE SEQUENCE</scope>
    <source>
        <strain evidence="3">CCMP3278</strain>
    </source>
</reference>
<gene>
    <name evidence="3" type="ORF">TOLI1172_LOCUS8876</name>
</gene>
<dbReference type="SUPFAM" id="SSF54236">
    <property type="entry name" value="Ubiquitin-like"/>
    <property type="match status" value="1"/>
</dbReference>